<evidence type="ECO:0000256" key="1">
    <source>
        <dbReference type="SAM" id="SignalP"/>
    </source>
</evidence>
<gene>
    <name evidence="2" type="ORF">VTK73DRAFT_1323</name>
</gene>
<feature type="chain" id="PRO_5046263490" description="Secreted protein" evidence="1">
    <location>
        <begin position="19"/>
        <end position="177"/>
    </location>
</feature>
<proteinExistence type="predicted"/>
<dbReference type="PROSITE" id="PS51257">
    <property type="entry name" value="PROKAR_LIPOPROTEIN"/>
    <property type="match status" value="1"/>
</dbReference>
<comment type="caution">
    <text evidence="2">The sequence shown here is derived from an EMBL/GenBank/DDBJ whole genome shotgun (WGS) entry which is preliminary data.</text>
</comment>
<keyword evidence="1" id="KW-0732">Signal</keyword>
<dbReference type="Proteomes" id="UP001586593">
    <property type="component" value="Unassembled WGS sequence"/>
</dbReference>
<organism evidence="2 3">
    <name type="scientific">Phialemonium thermophilum</name>
    <dbReference type="NCBI Taxonomy" id="223376"/>
    <lineage>
        <taxon>Eukaryota</taxon>
        <taxon>Fungi</taxon>
        <taxon>Dikarya</taxon>
        <taxon>Ascomycota</taxon>
        <taxon>Pezizomycotina</taxon>
        <taxon>Sordariomycetes</taxon>
        <taxon>Sordariomycetidae</taxon>
        <taxon>Cephalothecales</taxon>
        <taxon>Cephalothecaceae</taxon>
        <taxon>Phialemonium</taxon>
    </lineage>
</organism>
<name>A0ABR3VTM0_9PEZI</name>
<accession>A0ABR3VTM0</accession>
<feature type="signal peptide" evidence="1">
    <location>
        <begin position="1"/>
        <end position="18"/>
    </location>
</feature>
<reference evidence="2 3" key="1">
    <citation type="journal article" date="2024" name="Commun. Biol.">
        <title>Comparative genomic analysis of thermophilic fungi reveals convergent evolutionary adaptations and gene losses.</title>
        <authorList>
            <person name="Steindorff A.S."/>
            <person name="Aguilar-Pontes M.V."/>
            <person name="Robinson A.J."/>
            <person name="Andreopoulos B."/>
            <person name="LaButti K."/>
            <person name="Kuo A."/>
            <person name="Mondo S."/>
            <person name="Riley R."/>
            <person name="Otillar R."/>
            <person name="Haridas S."/>
            <person name="Lipzen A."/>
            <person name="Grimwood J."/>
            <person name="Schmutz J."/>
            <person name="Clum A."/>
            <person name="Reid I.D."/>
            <person name="Moisan M.C."/>
            <person name="Butler G."/>
            <person name="Nguyen T.T.M."/>
            <person name="Dewar K."/>
            <person name="Conant G."/>
            <person name="Drula E."/>
            <person name="Henrissat B."/>
            <person name="Hansel C."/>
            <person name="Singer S."/>
            <person name="Hutchinson M.I."/>
            <person name="de Vries R.P."/>
            <person name="Natvig D.O."/>
            <person name="Powell A.J."/>
            <person name="Tsang A."/>
            <person name="Grigoriev I.V."/>
        </authorList>
    </citation>
    <scope>NUCLEOTIDE SEQUENCE [LARGE SCALE GENOMIC DNA]</scope>
    <source>
        <strain evidence="2 3">ATCC 24622</strain>
    </source>
</reference>
<evidence type="ECO:0000313" key="2">
    <source>
        <dbReference type="EMBL" id="KAL1845016.1"/>
    </source>
</evidence>
<protein>
    <recommendedName>
        <fullName evidence="4">Secreted protein</fullName>
    </recommendedName>
</protein>
<keyword evidence="3" id="KW-1185">Reference proteome</keyword>
<sequence length="177" mass="19497">MRRDILLLLGCVMQGSTGHTGFSCMAEPREPEPQSVRFIVLTHPAAFWYPRVGSTRLPPFAGRGTCVPFSTFPPYLLGSYRGVSGPSLEEVHPLRSRPAGRENEKWGKGWGIGQRSCSLKPSPERSWLDDGRLLILGCLEPGAQVLQGTASHAVRTELTLQASIGELRLSSRYHLSR</sequence>
<evidence type="ECO:0000313" key="3">
    <source>
        <dbReference type="Proteomes" id="UP001586593"/>
    </source>
</evidence>
<evidence type="ECO:0008006" key="4">
    <source>
        <dbReference type="Google" id="ProtNLM"/>
    </source>
</evidence>
<dbReference type="EMBL" id="JAZHXJ010001318">
    <property type="protein sequence ID" value="KAL1845016.1"/>
    <property type="molecule type" value="Genomic_DNA"/>
</dbReference>